<dbReference type="Gene3D" id="1.20.970.10">
    <property type="entry name" value="Transferase, Pyrimidine Nucleoside Phosphorylase, Chain C"/>
    <property type="match status" value="1"/>
</dbReference>
<feature type="binding site" evidence="4">
    <location>
        <position position="368"/>
    </location>
    <ligand>
        <name>anthranilate</name>
        <dbReference type="ChEBI" id="CHEBI:16567"/>
        <label>2</label>
    </ligand>
</feature>
<dbReference type="GO" id="GO:0004048">
    <property type="term" value="F:anthranilate phosphoribosyltransferase activity"/>
    <property type="evidence" value="ECO:0007669"/>
    <property type="project" value="UniProtKB-EC"/>
</dbReference>
<keyword evidence="2 4" id="KW-0808">Transferase</keyword>
<keyword evidence="4" id="KW-0460">Magnesium</keyword>
<feature type="binding site" evidence="4">
    <location>
        <begin position="310"/>
        <end position="318"/>
    </location>
    <ligand>
        <name>5-phospho-alpha-D-ribose 1-diphosphate</name>
        <dbReference type="ChEBI" id="CHEBI:58017"/>
    </ligand>
</feature>
<evidence type="ECO:0000256" key="1">
    <source>
        <dbReference type="ARBA" id="ARBA00022676"/>
    </source>
</evidence>
<comment type="caution">
    <text evidence="4">Lacks conserved residue(s) required for the propagation of feature annotation.</text>
</comment>
<evidence type="ECO:0000259" key="6">
    <source>
        <dbReference type="Pfam" id="PF00591"/>
    </source>
</evidence>
<dbReference type="InterPro" id="IPR000312">
    <property type="entry name" value="Glycosyl_Trfase_fam3"/>
</dbReference>
<keyword evidence="4" id="KW-0479">Metal-binding</keyword>
<evidence type="ECO:0000259" key="5">
    <source>
        <dbReference type="Pfam" id="PF00117"/>
    </source>
</evidence>
<feature type="binding site" evidence="4">
    <location>
        <begin position="292"/>
        <end position="295"/>
    </location>
    <ligand>
        <name>5-phospho-alpha-D-ribose 1-diphosphate</name>
        <dbReference type="ChEBI" id="CHEBI:58017"/>
    </ligand>
</feature>
<dbReference type="InterPro" id="IPR035902">
    <property type="entry name" value="Nuc_phospho_transferase"/>
</dbReference>
<dbReference type="SUPFAM" id="SSF52317">
    <property type="entry name" value="Class I glutamine amidotransferase-like"/>
    <property type="match status" value="1"/>
</dbReference>
<dbReference type="InterPro" id="IPR029062">
    <property type="entry name" value="Class_I_gatase-like"/>
</dbReference>
<evidence type="ECO:0000256" key="4">
    <source>
        <dbReference type="HAMAP-Rule" id="MF_00211"/>
    </source>
</evidence>
<dbReference type="PANTHER" id="PTHR43285">
    <property type="entry name" value="ANTHRANILATE PHOSPHORIBOSYLTRANSFERASE"/>
    <property type="match status" value="1"/>
</dbReference>
<keyword evidence="4" id="KW-0057">Aromatic amino acid biosynthesis</keyword>
<dbReference type="PRINTS" id="PR00096">
    <property type="entry name" value="GATASE"/>
</dbReference>
<proteinExistence type="inferred from homology"/>
<dbReference type="NCBIfam" id="TIGR00566">
    <property type="entry name" value="trpG_papA"/>
    <property type="match status" value="1"/>
</dbReference>
<dbReference type="Pfam" id="PF00117">
    <property type="entry name" value="GATase"/>
    <property type="match status" value="1"/>
</dbReference>
<dbReference type="PANTHER" id="PTHR43285:SF2">
    <property type="entry name" value="ANTHRANILATE PHOSPHORIBOSYLTRANSFERASE"/>
    <property type="match status" value="1"/>
</dbReference>
<comment type="function">
    <text evidence="4">Catalyzes the transfer of the phosphoribosyl group of 5-phosphorylribose-1-pyrophosphate (PRPP) to anthranilate to yield N-(5'-phosphoribosyl)-anthranilate (PRA).</text>
</comment>
<evidence type="ECO:0000313" key="8">
    <source>
        <dbReference type="Proteomes" id="UP000682951"/>
    </source>
</evidence>
<name>A0ABS5HH10_9BACT</name>
<feature type="binding site" evidence="4">
    <location>
        <position position="428"/>
    </location>
    <ligand>
        <name>Mg(2+)</name>
        <dbReference type="ChEBI" id="CHEBI:18420"/>
        <label>2</label>
    </ligand>
</feature>
<dbReference type="Gene3D" id="3.40.1030.10">
    <property type="entry name" value="Nucleoside phosphorylase/phosphoribosyltransferase catalytic domain"/>
    <property type="match status" value="1"/>
</dbReference>
<dbReference type="RefSeq" id="WP_212141684.1">
    <property type="nucleotide sequence ID" value="NZ_JAGSSW010000002.1"/>
</dbReference>
<feature type="binding site" evidence="4">
    <location>
        <position position="429"/>
    </location>
    <ligand>
        <name>Mg(2+)</name>
        <dbReference type="ChEBI" id="CHEBI:18420"/>
        <label>2</label>
    </ligand>
</feature>
<comment type="pathway">
    <text evidence="4">Amino-acid biosynthesis; L-tryptophan biosynthesis; L-tryptophan from chorismate: step 2/5.</text>
</comment>
<evidence type="ECO:0000256" key="3">
    <source>
        <dbReference type="ARBA" id="ARBA00022962"/>
    </source>
</evidence>
<feature type="binding site" evidence="4">
    <location>
        <position position="290"/>
    </location>
    <ligand>
        <name>5-phospho-alpha-D-ribose 1-diphosphate</name>
        <dbReference type="ChEBI" id="CHEBI:58017"/>
    </ligand>
</feature>
<comment type="caution">
    <text evidence="7">The sequence shown here is derived from an EMBL/GenBank/DDBJ whole genome shotgun (WGS) entry which is preliminary data.</text>
</comment>
<dbReference type="EC" id="2.4.2.18" evidence="4"/>
<dbReference type="HAMAP" id="MF_00211">
    <property type="entry name" value="TrpD"/>
    <property type="match status" value="1"/>
</dbReference>
<dbReference type="EMBL" id="JAGSSW010000002">
    <property type="protein sequence ID" value="MBR8463559.1"/>
    <property type="molecule type" value="Genomic_DNA"/>
</dbReference>
<comment type="subunit">
    <text evidence="4">Homodimer.</text>
</comment>
<keyword evidence="4" id="KW-0028">Amino-acid biosynthesis</keyword>
<feature type="binding site" evidence="4">
    <location>
        <position position="282"/>
    </location>
    <ligand>
        <name>anthranilate</name>
        <dbReference type="ChEBI" id="CHEBI:16567"/>
        <label>1</label>
    </ligand>
</feature>
<dbReference type="Pfam" id="PF00591">
    <property type="entry name" value="Glycos_transf_3"/>
    <property type="match status" value="1"/>
</dbReference>
<accession>A0ABS5HH10</accession>
<comment type="cofactor">
    <cofactor evidence="4">
        <name>Mg(2+)</name>
        <dbReference type="ChEBI" id="CHEBI:18420"/>
    </cofactor>
    <text evidence="4">Binds 2 magnesium ions per monomer.</text>
</comment>
<dbReference type="Gene3D" id="3.40.50.880">
    <property type="match status" value="1"/>
</dbReference>
<feature type="binding site" evidence="4">
    <location>
        <position position="282"/>
    </location>
    <ligand>
        <name>5-phospho-alpha-D-ribose 1-diphosphate</name>
        <dbReference type="ChEBI" id="CHEBI:58017"/>
    </ligand>
</feature>
<feature type="domain" description="Glycosyl transferase family 3" evidence="6">
    <location>
        <begin position="276"/>
        <end position="526"/>
    </location>
</feature>
<organism evidence="7 8">
    <name type="scientific">Campylobacter anatolicus</name>
    <dbReference type="NCBI Taxonomy" id="2829105"/>
    <lineage>
        <taxon>Bacteria</taxon>
        <taxon>Pseudomonadati</taxon>
        <taxon>Campylobacterota</taxon>
        <taxon>Epsilonproteobacteria</taxon>
        <taxon>Campylobacterales</taxon>
        <taxon>Campylobacteraceae</taxon>
        <taxon>Campylobacter</taxon>
    </lineage>
</organism>
<dbReference type="InterPro" id="IPR017926">
    <property type="entry name" value="GATASE"/>
</dbReference>
<dbReference type="PRINTS" id="PR00097">
    <property type="entry name" value="ANTSNTHASEII"/>
</dbReference>
<sequence>MILLIDNYDSFVFNVRQYISELSDEEILCIRNDKISIDEIKNLRPSKIILSPGPKHPSDSGVCLEILKANLDVPILGICLGHQAIGLVNNASIKQLETPLHGKTSLVKILNTEPLFSGLPSEFEVMRYHSLYVDDVPSNLEILAISDDGVIMALREKNRNVFGVQFHPESYFSQYGKKILENFLNIKTVKECQNSNKKEQSIVNLSPFMTKLQKGFPLDSNDYEIICKVINDKEYDIVQLAGLLVLISEKSLYADSLAAFVRNILRYSITYTNTSDMFDIVGTGGDKLKTINISTTTAFILASLGVKVAKHGNKAITSKSGSSDVLVSLGVEIAKTIEENHKRLRETGLTFFHAPLFHKITAEVKEVRERLKIGSVFNMLGPLLNPNLGLRYQMAGNYLEEVNELMAQTLMKLGRKHAIVVHGMDGMDEITICDETLIHEVKDGKIFEYRITPEQFGFKRAFHGEIEGGTPDENAEILRRTLRGEERGAKYDIVLLNAMFALYTADVVSSPAEAKPIIENAIKSGSVYEYFCKYISKSDS</sequence>
<comment type="similarity">
    <text evidence="4">Belongs to the anthranilate phosphoribosyltransferase family.</text>
</comment>
<feature type="binding site" evidence="4">
    <location>
        <position position="429"/>
    </location>
    <ligand>
        <name>Mg(2+)</name>
        <dbReference type="ChEBI" id="CHEBI:18420"/>
        <label>1</label>
    </ligand>
</feature>
<protein>
    <recommendedName>
        <fullName evidence="4">Anthranilate phosphoribosyltransferase</fullName>
        <ecNumber evidence="4">2.4.2.18</ecNumber>
    </recommendedName>
</protein>
<reference evidence="7 8" key="1">
    <citation type="submission" date="2021-04" db="EMBL/GenBank/DDBJ databases">
        <title>Molecular and phenotypic characterization and identification of bacterial isolates recovered from the Anatolian ground squirrels (Spermophilus xanthoprymnus) and which have the potential to form a new species in the Campylobacter genus.</title>
        <authorList>
            <person name="Aydin F."/>
            <person name="Abay S."/>
            <person name="Kayman T."/>
            <person name="Karakaya E."/>
            <person name="Mustak H.K."/>
            <person name="Mustak I.B."/>
            <person name="Bilgin N."/>
            <person name="Duzler A."/>
            <person name="Sahin O."/>
            <person name="Guran O."/>
            <person name="Saticioglu I.B."/>
        </authorList>
    </citation>
    <scope>NUCLEOTIDE SEQUENCE [LARGE SCALE GENOMIC DNA]</scope>
    <source>
        <strain evidence="8">faydin-G24</strain>
    </source>
</reference>
<feature type="binding site" evidence="4">
    <location>
        <position position="313"/>
    </location>
    <ligand>
        <name>anthranilate</name>
        <dbReference type="ChEBI" id="CHEBI:16567"/>
        <label>1</label>
    </ligand>
</feature>
<feature type="binding site" evidence="4">
    <location>
        <position position="294"/>
    </location>
    <ligand>
        <name>Mg(2+)</name>
        <dbReference type="ChEBI" id="CHEBI:18420"/>
        <label>1</label>
    </ligand>
</feature>
<comment type="catalytic activity">
    <reaction evidence="4">
        <text>N-(5-phospho-beta-D-ribosyl)anthranilate + diphosphate = 5-phospho-alpha-D-ribose 1-diphosphate + anthranilate</text>
        <dbReference type="Rhea" id="RHEA:11768"/>
        <dbReference type="ChEBI" id="CHEBI:16567"/>
        <dbReference type="ChEBI" id="CHEBI:18277"/>
        <dbReference type="ChEBI" id="CHEBI:33019"/>
        <dbReference type="ChEBI" id="CHEBI:58017"/>
        <dbReference type="EC" id="2.4.2.18"/>
    </reaction>
</comment>
<evidence type="ECO:0000313" key="7">
    <source>
        <dbReference type="EMBL" id="MBR8463559.1"/>
    </source>
</evidence>
<gene>
    <name evidence="4 7" type="primary">trpD</name>
    <name evidence="7" type="ORF">KDD93_03105</name>
</gene>
<dbReference type="CDD" id="cd01743">
    <property type="entry name" value="GATase1_Anthranilate_Synthase"/>
    <property type="match status" value="1"/>
</dbReference>
<feature type="binding site" evidence="4">
    <location>
        <position position="322"/>
    </location>
    <ligand>
        <name>5-phospho-alpha-D-ribose 1-diphosphate</name>
        <dbReference type="ChEBI" id="CHEBI:58017"/>
    </ligand>
</feature>
<keyword evidence="3" id="KW-0315">Glutamine amidotransferase</keyword>
<dbReference type="SUPFAM" id="SSF52418">
    <property type="entry name" value="Nucleoside phosphorylase/phosphoribosyltransferase catalytic domain"/>
    <property type="match status" value="1"/>
</dbReference>
<dbReference type="InterPro" id="IPR005940">
    <property type="entry name" value="Anthranilate_Pribosyl_Tfrase"/>
</dbReference>
<evidence type="ECO:0000256" key="2">
    <source>
        <dbReference type="ARBA" id="ARBA00022679"/>
    </source>
</evidence>
<dbReference type="PROSITE" id="PS51273">
    <property type="entry name" value="GATASE_TYPE_1"/>
    <property type="match status" value="1"/>
</dbReference>
<dbReference type="InterPro" id="IPR006221">
    <property type="entry name" value="TrpG/PapA_dom"/>
</dbReference>
<keyword evidence="8" id="KW-1185">Reference proteome</keyword>
<feature type="domain" description="Glutamine amidotransferase" evidence="5">
    <location>
        <begin position="3"/>
        <end position="184"/>
    </location>
</feature>
<keyword evidence="1 4" id="KW-0328">Glycosyltransferase</keyword>
<feature type="binding site" evidence="4">
    <location>
        <begin position="285"/>
        <end position="286"/>
    </location>
    <ligand>
        <name>5-phospho-alpha-D-ribose 1-diphosphate</name>
        <dbReference type="ChEBI" id="CHEBI:58017"/>
    </ligand>
</feature>
<dbReference type="Proteomes" id="UP000682951">
    <property type="component" value="Unassembled WGS sequence"/>
</dbReference>
<keyword evidence="4" id="KW-0822">Tryptophan biosynthesis</keyword>
<dbReference type="NCBIfam" id="TIGR01245">
    <property type="entry name" value="trpD"/>
    <property type="match status" value="1"/>
</dbReference>